<gene>
    <name evidence="3" type="ORF">BXZ70DRAFT_588429</name>
</gene>
<dbReference type="OrthoDB" id="2333384at2759"/>
<dbReference type="Gene3D" id="2.60.40.640">
    <property type="match status" value="1"/>
</dbReference>
<dbReference type="InterPro" id="IPR050357">
    <property type="entry name" value="Arrestin_domain-protein"/>
</dbReference>
<evidence type="ECO:0000313" key="3">
    <source>
        <dbReference type="EMBL" id="KAH8082834.1"/>
    </source>
</evidence>
<dbReference type="InterPro" id="IPR014752">
    <property type="entry name" value="Arrestin-like_C"/>
</dbReference>
<sequence>MFGHKDDANPAIKIQGISGIYLAGQVISGEAILNFPVIIEDDIEEVHVKFRGTLFVNITEHKPGHGNTPARTKNHQKTKSLVEQEITLWNRSNGTPNTKIAYPFSFRLPDEVLPSSFCGWGSNRGHVTYFIKIVGVRDGMLHRNRREYVPLQVLAPDFQGAMVAKGLRQRIPYPTRTYDTHKEIRKGIFGDYSNVTLQFVLPDFATFPLFTPIPYILRVITLTKPQKRDEEDERDENLYPAPPKTPSEATLRLMRLANIRPGLLHSFTSNDELDHLGGLGEGTGPKPSVHVNEKKWMPKGTKEGSWLQESTLQGAFVLTRPPGFQEDLMSVSYSLFLEVKFPGLIMSSDVELNIPITVSSGLPMISDDWLPREPEDRPAIAYPPHGYNYQLALAEEYYLLDDAEA</sequence>
<feature type="region of interest" description="Disordered" evidence="1">
    <location>
        <begin position="226"/>
        <end position="246"/>
    </location>
</feature>
<accession>A0A8K0XKL5</accession>
<dbReference type="InterPro" id="IPR014756">
    <property type="entry name" value="Ig_E-set"/>
</dbReference>
<evidence type="ECO:0000256" key="1">
    <source>
        <dbReference type="SAM" id="MobiDB-lite"/>
    </source>
</evidence>
<dbReference type="Pfam" id="PF00339">
    <property type="entry name" value="Arrestin_N"/>
    <property type="match status" value="1"/>
</dbReference>
<dbReference type="PANTHER" id="PTHR11188:SF17">
    <property type="entry name" value="FI21816P1"/>
    <property type="match status" value="1"/>
</dbReference>
<dbReference type="GO" id="GO:0015031">
    <property type="term" value="P:protein transport"/>
    <property type="evidence" value="ECO:0007669"/>
    <property type="project" value="TreeGrafter"/>
</dbReference>
<protein>
    <recommendedName>
        <fullName evidence="2">Arrestin-like N-terminal domain-containing protein</fullName>
    </recommendedName>
</protein>
<evidence type="ECO:0000259" key="2">
    <source>
        <dbReference type="Pfam" id="PF00339"/>
    </source>
</evidence>
<dbReference type="GO" id="GO:0005737">
    <property type="term" value="C:cytoplasm"/>
    <property type="evidence" value="ECO:0007669"/>
    <property type="project" value="TreeGrafter"/>
</dbReference>
<comment type="caution">
    <text evidence="3">The sequence shown here is derived from an EMBL/GenBank/DDBJ whole genome shotgun (WGS) entry which is preliminary data.</text>
</comment>
<name>A0A8K0XKL5_9AGAR</name>
<feature type="domain" description="Arrestin-like N-terminal" evidence="2">
    <location>
        <begin position="17"/>
        <end position="147"/>
    </location>
</feature>
<dbReference type="AlphaFoldDB" id="A0A8K0XKL5"/>
<proteinExistence type="predicted"/>
<organism evidence="3 4">
    <name type="scientific">Cristinia sonorae</name>
    <dbReference type="NCBI Taxonomy" id="1940300"/>
    <lineage>
        <taxon>Eukaryota</taxon>
        <taxon>Fungi</taxon>
        <taxon>Dikarya</taxon>
        <taxon>Basidiomycota</taxon>
        <taxon>Agaricomycotina</taxon>
        <taxon>Agaricomycetes</taxon>
        <taxon>Agaricomycetidae</taxon>
        <taxon>Agaricales</taxon>
        <taxon>Pleurotineae</taxon>
        <taxon>Stephanosporaceae</taxon>
        <taxon>Cristinia</taxon>
    </lineage>
</organism>
<dbReference type="PANTHER" id="PTHR11188">
    <property type="entry name" value="ARRESTIN DOMAIN CONTAINING PROTEIN"/>
    <property type="match status" value="1"/>
</dbReference>
<reference evidence="3" key="1">
    <citation type="journal article" date="2021" name="New Phytol.">
        <title>Evolutionary innovations through gain and loss of genes in the ectomycorrhizal Boletales.</title>
        <authorList>
            <person name="Wu G."/>
            <person name="Miyauchi S."/>
            <person name="Morin E."/>
            <person name="Kuo A."/>
            <person name="Drula E."/>
            <person name="Varga T."/>
            <person name="Kohler A."/>
            <person name="Feng B."/>
            <person name="Cao Y."/>
            <person name="Lipzen A."/>
            <person name="Daum C."/>
            <person name="Hundley H."/>
            <person name="Pangilinan J."/>
            <person name="Johnson J."/>
            <person name="Barry K."/>
            <person name="LaButti K."/>
            <person name="Ng V."/>
            <person name="Ahrendt S."/>
            <person name="Min B."/>
            <person name="Choi I.G."/>
            <person name="Park H."/>
            <person name="Plett J.M."/>
            <person name="Magnuson J."/>
            <person name="Spatafora J.W."/>
            <person name="Nagy L.G."/>
            <person name="Henrissat B."/>
            <person name="Grigoriev I.V."/>
            <person name="Yang Z.L."/>
            <person name="Xu J."/>
            <person name="Martin F.M."/>
        </authorList>
    </citation>
    <scope>NUCLEOTIDE SEQUENCE</scope>
    <source>
        <strain evidence="3">KKN 215</strain>
    </source>
</reference>
<evidence type="ECO:0000313" key="4">
    <source>
        <dbReference type="Proteomes" id="UP000813824"/>
    </source>
</evidence>
<keyword evidence="4" id="KW-1185">Reference proteome</keyword>
<dbReference type="Proteomes" id="UP000813824">
    <property type="component" value="Unassembled WGS sequence"/>
</dbReference>
<dbReference type="InterPro" id="IPR011021">
    <property type="entry name" value="Arrestin-like_N"/>
</dbReference>
<dbReference type="EMBL" id="JAEVFJ010000049">
    <property type="protein sequence ID" value="KAH8082834.1"/>
    <property type="molecule type" value="Genomic_DNA"/>
</dbReference>
<dbReference type="SUPFAM" id="SSF81296">
    <property type="entry name" value="E set domains"/>
    <property type="match status" value="1"/>
</dbReference>